<reference evidence="2" key="1">
    <citation type="journal article" date="2019" name="bioRxiv">
        <title>The Genome of the Zebra Mussel, Dreissena polymorpha: A Resource for Invasive Species Research.</title>
        <authorList>
            <person name="McCartney M.A."/>
            <person name="Auch B."/>
            <person name="Kono T."/>
            <person name="Mallez S."/>
            <person name="Zhang Y."/>
            <person name="Obille A."/>
            <person name="Becker A."/>
            <person name="Abrahante J.E."/>
            <person name="Garbe J."/>
            <person name="Badalamenti J.P."/>
            <person name="Herman A."/>
            <person name="Mangelson H."/>
            <person name="Liachko I."/>
            <person name="Sullivan S."/>
            <person name="Sone E.D."/>
            <person name="Koren S."/>
            <person name="Silverstein K.A.T."/>
            <person name="Beckman K.B."/>
            <person name="Gohl D.M."/>
        </authorList>
    </citation>
    <scope>NUCLEOTIDE SEQUENCE</scope>
    <source>
        <strain evidence="2">Duluth1</strain>
        <tissue evidence="2">Whole animal</tissue>
    </source>
</reference>
<name>A0A9D4NIH6_DREPO</name>
<dbReference type="Proteomes" id="UP000828390">
    <property type="component" value="Unassembled WGS sequence"/>
</dbReference>
<feature type="compositionally biased region" description="Basic and acidic residues" evidence="1">
    <location>
        <begin position="47"/>
        <end position="71"/>
    </location>
</feature>
<feature type="compositionally biased region" description="Polar residues" evidence="1">
    <location>
        <begin position="1"/>
        <end position="10"/>
    </location>
</feature>
<evidence type="ECO:0000313" key="2">
    <source>
        <dbReference type="EMBL" id="KAH3897213.1"/>
    </source>
</evidence>
<evidence type="ECO:0000256" key="1">
    <source>
        <dbReference type="SAM" id="MobiDB-lite"/>
    </source>
</evidence>
<keyword evidence="3" id="KW-1185">Reference proteome</keyword>
<proteinExistence type="predicted"/>
<gene>
    <name evidence="2" type="ORF">DPMN_021399</name>
</gene>
<dbReference type="EMBL" id="JAIWYP010000001">
    <property type="protein sequence ID" value="KAH3897213.1"/>
    <property type="molecule type" value="Genomic_DNA"/>
</dbReference>
<organism evidence="2 3">
    <name type="scientific">Dreissena polymorpha</name>
    <name type="common">Zebra mussel</name>
    <name type="synonym">Mytilus polymorpha</name>
    <dbReference type="NCBI Taxonomy" id="45954"/>
    <lineage>
        <taxon>Eukaryota</taxon>
        <taxon>Metazoa</taxon>
        <taxon>Spiralia</taxon>
        <taxon>Lophotrochozoa</taxon>
        <taxon>Mollusca</taxon>
        <taxon>Bivalvia</taxon>
        <taxon>Autobranchia</taxon>
        <taxon>Heteroconchia</taxon>
        <taxon>Euheterodonta</taxon>
        <taxon>Imparidentia</taxon>
        <taxon>Neoheterodontei</taxon>
        <taxon>Myida</taxon>
        <taxon>Dreissenoidea</taxon>
        <taxon>Dreissenidae</taxon>
        <taxon>Dreissena</taxon>
    </lineage>
</organism>
<feature type="region of interest" description="Disordered" evidence="1">
    <location>
        <begin position="1"/>
        <end position="72"/>
    </location>
</feature>
<feature type="compositionally biased region" description="Polar residues" evidence="1">
    <location>
        <begin position="20"/>
        <end position="32"/>
    </location>
</feature>
<accession>A0A9D4NIH6</accession>
<comment type="caution">
    <text evidence="2">The sequence shown here is derived from an EMBL/GenBank/DDBJ whole genome shotgun (WGS) entry which is preliminary data.</text>
</comment>
<protein>
    <submittedName>
        <fullName evidence="2">Uncharacterized protein</fullName>
    </submittedName>
</protein>
<sequence>MWRSSGSNRMSGDVIVRSNGADQMSGGVTAQSGGADRMSCDLTMRSSRTDRMSDVTVRSRGDVPEVGHHGENTLPDDVCYIREVMILAGLIL</sequence>
<reference evidence="2" key="2">
    <citation type="submission" date="2020-11" db="EMBL/GenBank/DDBJ databases">
        <authorList>
            <person name="McCartney M.A."/>
            <person name="Auch B."/>
            <person name="Kono T."/>
            <person name="Mallez S."/>
            <person name="Becker A."/>
            <person name="Gohl D.M."/>
            <person name="Silverstein K.A.T."/>
            <person name="Koren S."/>
            <person name="Bechman K.B."/>
            <person name="Herman A."/>
            <person name="Abrahante J.E."/>
            <person name="Garbe J."/>
        </authorList>
    </citation>
    <scope>NUCLEOTIDE SEQUENCE</scope>
    <source>
        <strain evidence="2">Duluth1</strain>
        <tissue evidence="2">Whole animal</tissue>
    </source>
</reference>
<evidence type="ECO:0000313" key="3">
    <source>
        <dbReference type="Proteomes" id="UP000828390"/>
    </source>
</evidence>
<dbReference type="AlphaFoldDB" id="A0A9D4NIH6"/>